<evidence type="ECO:0000313" key="7">
    <source>
        <dbReference type="Proteomes" id="UP001200557"/>
    </source>
</evidence>
<dbReference type="CDD" id="cd07402">
    <property type="entry name" value="MPP_GpdQ"/>
    <property type="match status" value="1"/>
</dbReference>
<evidence type="ECO:0000256" key="4">
    <source>
        <dbReference type="ARBA" id="ARBA00025742"/>
    </source>
</evidence>
<keyword evidence="1" id="KW-0479">Metal-binding</keyword>
<sequence>MQKILLLTDLHLRTRGKTIIGLDPAARLGLALEQALGDHPDAEALILMGDLTHSGKPEEYSALRNILASCTIPVIFMMGNHDARAPFYAEFPDAPKTPQGHVQHIVDLPDHRIITLDTLDENADPHHSGVLCTDRLAWLQAALNSTNGRMPLVFAHHPPCDIGLPGMDAIGLRNGSDLLALLENKGAHLFCGHVHRTISGQANGIPYAIFKSTCHQAPLDLEAPDSTLSIAEPAAYGLLLLGPNTVTVHSEDIGLNLPSIAGNDALPETEPS</sequence>
<organism evidence="6 7">
    <name type="scientific">Octadecabacter dasysiphoniae</name>
    <dbReference type="NCBI Taxonomy" id="2909341"/>
    <lineage>
        <taxon>Bacteria</taxon>
        <taxon>Pseudomonadati</taxon>
        <taxon>Pseudomonadota</taxon>
        <taxon>Alphaproteobacteria</taxon>
        <taxon>Rhodobacterales</taxon>
        <taxon>Roseobacteraceae</taxon>
        <taxon>Octadecabacter</taxon>
    </lineage>
</organism>
<dbReference type="RefSeq" id="WP_235224292.1">
    <property type="nucleotide sequence ID" value="NZ_JAKGAQ010000001.1"/>
</dbReference>
<dbReference type="InterPro" id="IPR050884">
    <property type="entry name" value="CNP_phosphodiesterase-III"/>
</dbReference>
<evidence type="ECO:0000256" key="3">
    <source>
        <dbReference type="ARBA" id="ARBA00023004"/>
    </source>
</evidence>
<dbReference type="Gene3D" id="3.60.21.10">
    <property type="match status" value="1"/>
</dbReference>
<reference evidence="6 7" key="1">
    <citation type="submission" date="2022-01" db="EMBL/GenBank/DDBJ databases">
        <title>Octadecabacter sp. nov., isolated from a marine alga.</title>
        <authorList>
            <person name="Jin M.S."/>
            <person name="Kim H.M."/>
            <person name="Han D.M."/>
            <person name="Jung J.J."/>
            <person name="Jeon C.O."/>
        </authorList>
    </citation>
    <scope>NUCLEOTIDE SEQUENCE [LARGE SCALE GENOMIC DNA]</scope>
    <source>
        <strain evidence="6 7">G9-8</strain>
    </source>
</reference>
<dbReference type="SUPFAM" id="SSF56300">
    <property type="entry name" value="Metallo-dependent phosphatases"/>
    <property type="match status" value="1"/>
</dbReference>
<protein>
    <submittedName>
        <fullName evidence="6">Phosphodiesterase</fullName>
    </submittedName>
</protein>
<keyword evidence="2" id="KW-0378">Hydrolase</keyword>
<dbReference type="Proteomes" id="UP001200557">
    <property type="component" value="Unassembled WGS sequence"/>
</dbReference>
<comment type="caution">
    <text evidence="6">The sequence shown here is derived from an EMBL/GenBank/DDBJ whole genome shotgun (WGS) entry which is preliminary data.</text>
</comment>
<name>A0ABS9CUU1_9RHOB</name>
<gene>
    <name evidence="6" type="ORF">L0664_03800</name>
</gene>
<dbReference type="EMBL" id="JAKGAQ010000001">
    <property type="protein sequence ID" value="MCF2870180.1"/>
    <property type="molecule type" value="Genomic_DNA"/>
</dbReference>
<keyword evidence="7" id="KW-1185">Reference proteome</keyword>
<dbReference type="InterPro" id="IPR029052">
    <property type="entry name" value="Metallo-depent_PP-like"/>
</dbReference>
<evidence type="ECO:0000256" key="2">
    <source>
        <dbReference type="ARBA" id="ARBA00022801"/>
    </source>
</evidence>
<dbReference type="PANTHER" id="PTHR42988">
    <property type="entry name" value="PHOSPHOHYDROLASE"/>
    <property type="match status" value="1"/>
</dbReference>
<dbReference type="Pfam" id="PF00149">
    <property type="entry name" value="Metallophos"/>
    <property type="match status" value="1"/>
</dbReference>
<dbReference type="InterPro" id="IPR004843">
    <property type="entry name" value="Calcineurin-like_PHP"/>
</dbReference>
<proteinExistence type="inferred from homology"/>
<dbReference type="PANTHER" id="PTHR42988:SF2">
    <property type="entry name" value="CYCLIC NUCLEOTIDE PHOSPHODIESTERASE CBUA0032-RELATED"/>
    <property type="match status" value="1"/>
</dbReference>
<evidence type="ECO:0000313" key="6">
    <source>
        <dbReference type="EMBL" id="MCF2870180.1"/>
    </source>
</evidence>
<evidence type="ECO:0000256" key="1">
    <source>
        <dbReference type="ARBA" id="ARBA00022723"/>
    </source>
</evidence>
<accession>A0ABS9CUU1</accession>
<feature type="domain" description="Calcineurin-like phosphoesterase" evidence="5">
    <location>
        <begin position="3"/>
        <end position="196"/>
    </location>
</feature>
<dbReference type="InterPro" id="IPR026575">
    <property type="entry name" value="GpdQ/CpdA-like"/>
</dbReference>
<evidence type="ECO:0000259" key="5">
    <source>
        <dbReference type="Pfam" id="PF00149"/>
    </source>
</evidence>
<keyword evidence="3" id="KW-0408">Iron</keyword>
<comment type="similarity">
    <text evidence="4">Belongs to the cyclic nucleotide phosphodiesterase class-III family.</text>
</comment>